<evidence type="ECO:0000313" key="1">
    <source>
        <dbReference type="Ensembl" id="ENSLAFP00000027131.1"/>
    </source>
</evidence>
<accession>G3UH23</accession>
<reference evidence="1" key="2">
    <citation type="submission" date="2025-08" db="UniProtKB">
        <authorList>
            <consortium name="Ensembl"/>
        </authorList>
    </citation>
    <scope>IDENTIFICATION</scope>
    <source>
        <strain evidence="1">Isolate ISIS603380</strain>
    </source>
</reference>
<dbReference type="InParanoid" id="G3UH23"/>
<dbReference type="Proteomes" id="UP000007646">
    <property type="component" value="Unassembled WGS sequence"/>
</dbReference>
<evidence type="ECO:0000313" key="2">
    <source>
        <dbReference type="Proteomes" id="UP000007646"/>
    </source>
</evidence>
<sequence>GQRGSEADRMDMKRESGGYNYLVSATQGSQRILQTVICSFSNISE</sequence>
<name>G3UH23_LOXAF</name>
<proteinExistence type="predicted"/>
<dbReference type="HOGENOM" id="CLU_3210110_0_0_1"/>
<organism evidence="1 2">
    <name type="scientific">Loxodonta africana</name>
    <name type="common">African elephant</name>
    <dbReference type="NCBI Taxonomy" id="9785"/>
    <lineage>
        <taxon>Eukaryota</taxon>
        <taxon>Metazoa</taxon>
        <taxon>Chordata</taxon>
        <taxon>Craniata</taxon>
        <taxon>Vertebrata</taxon>
        <taxon>Euteleostomi</taxon>
        <taxon>Mammalia</taxon>
        <taxon>Eutheria</taxon>
        <taxon>Afrotheria</taxon>
        <taxon>Proboscidea</taxon>
        <taxon>Elephantidae</taxon>
        <taxon>Loxodonta</taxon>
    </lineage>
</organism>
<protein>
    <submittedName>
        <fullName evidence="1">Uncharacterized protein</fullName>
    </submittedName>
</protein>
<keyword evidence="2" id="KW-1185">Reference proteome</keyword>
<reference evidence="1 2" key="1">
    <citation type="submission" date="2009-06" db="EMBL/GenBank/DDBJ databases">
        <title>The Genome Sequence of Loxodonta africana (African elephant).</title>
        <authorList>
            <person name="Di Palma F."/>
            <person name="Heiman D."/>
            <person name="Young S."/>
            <person name="Johnson J."/>
            <person name="Lander E.S."/>
            <person name="Lindblad-Toh K."/>
        </authorList>
    </citation>
    <scope>NUCLEOTIDE SEQUENCE [LARGE SCALE GENOMIC DNA]</scope>
    <source>
        <strain evidence="1 2">Isolate ISIS603380</strain>
    </source>
</reference>
<dbReference type="Ensembl" id="ENSLAFT00000031632.1">
    <property type="protein sequence ID" value="ENSLAFP00000027131.1"/>
    <property type="gene ID" value="ENSLAFG00000025669.1"/>
</dbReference>
<reference evidence="1" key="3">
    <citation type="submission" date="2025-09" db="UniProtKB">
        <authorList>
            <consortium name="Ensembl"/>
        </authorList>
    </citation>
    <scope>IDENTIFICATION</scope>
    <source>
        <strain evidence="1">Isolate ISIS603380</strain>
    </source>
</reference>
<dbReference type="AlphaFoldDB" id="G3UH23"/>